<evidence type="ECO:0000313" key="15">
    <source>
        <dbReference type="Proteomes" id="UP000694388"/>
    </source>
</evidence>
<evidence type="ECO:0000256" key="1">
    <source>
        <dbReference type="ARBA" id="ARBA00004496"/>
    </source>
</evidence>
<proteinExistence type="inferred from homology"/>
<dbReference type="UniPathway" id="UPA00111">
    <property type="reaction ID" value="UER00527"/>
</dbReference>
<evidence type="ECO:0000256" key="9">
    <source>
        <dbReference type="ARBA" id="ARBA00023004"/>
    </source>
</evidence>
<dbReference type="Ensembl" id="ENSEBUT00000024251.1">
    <property type="protein sequence ID" value="ENSEBUP00000023675.1"/>
    <property type="gene ID" value="ENSEBUG00000014589.1"/>
</dbReference>
<sequence>LWLQKIFDPSHIIRPEDTSLKMHQKTEYRNFEDGPLSHRVCKTYRQMHTFQTVDYVKKKKEEFSHFSRAKMTIMEAVGLMDKLVDESDPDLNIPNSVHGYQTADAIREVYPQQDWFHLIGLLHDLGKVLALWGEPQVWSSLIQRCFFIIERWGQKQYIAQYLKKTWTDSAET</sequence>
<dbReference type="EC" id="1.13.99.1" evidence="4 13"/>
<dbReference type="PANTHER" id="PTHR12588">
    <property type="entry name" value="MYOINOSITOL OXYGENASE"/>
    <property type="match status" value="1"/>
</dbReference>
<reference evidence="14" key="2">
    <citation type="submission" date="2025-09" db="UniProtKB">
        <authorList>
            <consortium name="Ensembl"/>
        </authorList>
    </citation>
    <scope>IDENTIFICATION</scope>
</reference>
<comment type="subcellular location">
    <subcellularLocation>
        <location evidence="1 13">Cytoplasm</location>
    </subcellularLocation>
</comment>
<evidence type="ECO:0000256" key="4">
    <source>
        <dbReference type="ARBA" id="ARBA00011919"/>
    </source>
</evidence>
<name>A0A8C4R3M8_EPTBU</name>
<dbReference type="InterPro" id="IPR007828">
    <property type="entry name" value="Inositol_oxygenase"/>
</dbReference>
<dbReference type="GeneTree" id="ENSGT00390000016211"/>
<evidence type="ECO:0000313" key="14">
    <source>
        <dbReference type="Ensembl" id="ENSEBUP00000023675.1"/>
    </source>
</evidence>
<keyword evidence="7 12" id="KW-0479">Metal-binding</keyword>
<evidence type="ECO:0000256" key="2">
    <source>
        <dbReference type="ARBA" id="ARBA00005167"/>
    </source>
</evidence>
<dbReference type="AlphaFoldDB" id="A0A8C4R3M8"/>
<comment type="similarity">
    <text evidence="3 13">Belongs to the myo-inositol oxygenase family.</text>
</comment>
<dbReference type="Pfam" id="PF05153">
    <property type="entry name" value="MIOX"/>
    <property type="match status" value="1"/>
</dbReference>
<comment type="catalytic activity">
    <reaction evidence="11 13">
        <text>myo-inositol + O2 = D-glucuronate + H2O + H(+)</text>
        <dbReference type="Rhea" id="RHEA:23696"/>
        <dbReference type="ChEBI" id="CHEBI:15377"/>
        <dbReference type="ChEBI" id="CHEBI:15378"/>
        <dbReference type="ChEBI" id="CHEBI:15379"/>
        <dbReference type="ChEBI" id="CHEBI:17268"/>
        <dbReference type="ChEBI" id="CHEBI:58720"/>
        <dbReference type="EC" id="1.13.99.1"/>
    </reaction>
</comment>
<keyword evidence="15" id="KW-1185">Reference proteome</keyword>
<dbReference type="GO" id="GO:0005506">
    <property type="term" value="F:iron ion binding"/>
    <property type="evidence" value="ECO:0007669"/>
    <property type="project" value="InterPro"/>
</dbReference>
<evidence type="ECO:0000256" key="6">
    <source>
        <dbReference type="ARBA" id="ARBA00022490"/>
    </source>
</evidence>
<feature type="binding site" evidence="12">
    <location>
        <position position="123"/>
    </location>
    <ligand>
        <name>Fe cation</name>
        <dbReference type="ChEBI" id="CHEBI:24875"/>
        <label>1</label>
    </ligand>
</feature>
<protein>
    <recommendedName>
        <fullName evidence="5 13">Inositol oxygenase</fullName>
        <ecNumber evidence="4 13">1.13.99.1</ecNumber>
    </recommendedName>
    <alternativeName>
        <fullName evidence="10 13">Myo-inositol oxygenase</fullName>
    </alternativeName>
</protein>
<evidence type="ECO:0000256" key="5">
    <source>
        <dbReference type="ARBA" id="ARBA00019269"/>
    </source>
</evidence>
<evidence type="ECO:0000256" key="13">
    <source>
        <dbReference type="RuleBase" id="RU367039"/>
    </source>
</evidence>
<dbReference type="PANTHER" id="PTHR12588:SF0">
    <property type="entry name" value="INOSITOL OXYGENASE"/>
    <property type="match status" value="1"/>
</dbReference>
<dbReference type="GO" id="GO:0019310">
    <property type="term" value="P:inositol catabolic process"/>
    <property type="evidence" value="ECO:0007669"/>
    <property type="project" value="UniProtKB-UniRule"/>
</dbReference>
<evidence type="ECO:0000256" key="7">
    <source>
        <dbReference type="ARBA" id="ARBA00022723"/>
    </source>
</evidence>
<comment type="cofactor">
    <cofactor evidence="12 13">
        <name>Fe cation</name>
        <dbReference type="ChEBI" id="CHEBI:24875"/>
    </cofactor>
    <text evidence="12 13">Binds 2 iron ions per subunit.</text>
</comment>
<organism evidence="14 15">
    <name type="scientific">Eptatretus burgeri</name>
    <name type="common">Inshore hagfish</name>
    <dbReference type="NCBI Taxonomy" id="7764"/>
    <lineage>
        <taxon>Eukaryota</taxon>
        <taxon>Metazoa</taxon>
        <taxon>Chordata</taxon>
        <taxon>Craniata</taxon>
        <taxon>Vertebrata</taxon>
        <taxon>Cyclostomata</taxon>
        <taxon>Myxini</taxon>
        <taxon>Myxiniformes</taxon>
        <taxon>Myxinidae</taxon>
        <taxon>Eptatretinae</taxon>
        <taxon>Eptatretus</taxon>
    </lineage>
</organism>
<dbReference type="GO" id="GO:0050113">
    <property type="term" value="F:inositol oxygenase activity"/>
    <property type="evidence" value="ECO:0007669"/>
    <property type="project" value="UniProtKB-UniRule"/>
</dbReference>
<keyword evidence="9 12" id="KW-0408">Iron</keyword>
<comment type="pathway">
    <text evidence="2 13">Polyol metabolism; myo-inositol degradation into D-glucuronate; D-glucuronate from myo-inositol: step 1/1.</text>
</comment>
<accession>A0A8C4R3M8</accession>
<reference evidence="14" key="1">
    <citation type="submission" date="2025-08" db="UniProtKB">
        <authorList>
            <consortium name="Ensembl"/>
        </authorList>
    </citation>
    <scope>IDENTIFICATION</scope>
</reference>
<dbReference type="GO" id="GO:0005737">
    <property type="term" value="C:cytoplasm"/>
    <property type="evidence" value="ECO:0007669"/>
    <property type="project" value="UniProtKB-SubCell"/>
</dbReference>
<evidence type="ECO:0000256" key="3">
    <source>
        <dbReference type="ARBA" id="ARBA00005286"/>
    </source>
</evidence>
<evidence type="ECO:0000256" key="10">
    <source>
        <dbReference type="ARBA" id="ARBA00029668"/>
    </source>
</evidence>
<dbReference type="Proteomes" id="UP000694388">
    <property type="component" value="Unplaced"/>
</dbReference>
<feature type="binding site" evidence="12">
    <location>
        <position position="124"/>
    </location>
    <ligand>
        <name>Fe cation</name>
        <dbReference type="ChEBI" id="CHEBI:24875"/>
        <label>1</label>
    </ligand>
</feature>
<evidence type="ECO:0000256" key="11">
    <source>
        <dbReference type="ARBA" id="ARBA00048271"/>
    </source>
</evidence>
<dbReference type="SUPFAM" id="SSF109604">
    <property type="entry name" value="HD-domain/PDEase-like"/>
    <property type="match status" value="1"/>
</dbReference>
<keyword evidence="8 13" id="KW-0560">Oxidoreductase</keyword>
<evidence type="ECO:0000256" key="12">
    <source>
        <dbReference type="PIRSR" id="PIRSR607828-2"/>
    </source>
</evidence>
<evidence type="ECO:0000256" key="8">
    <source>
        <dbReference type="ARBA" id="ARBA00023002"/>
    </source>
</evidence>
<keyword evidence="6 13" id="KW-0963">Cytoplasm</keyword>
<feature type="binding site" evidence="12">
    <location>
        <position position="98"/>
    </location>
    <ligand>
        <name>Fe cation</name>
        <dbReference type="ChEBI" id="CHEBI:24875"/>
        <label>1</label>
    </ligand>
</feature>